<dbReference type="EMBL" id="UOEK01000416">
    <property type="protein sequence ID" value="VAW07745.1"/>
    <property type="molecule type" value="Genomic_DNA"/>
</dbReference>
<evidence type="ECO:0000259" key="5">
    <source>
        <dbReference type="Pfam" id="PF08669"/>
    </source>
</evidence>
<evidence type="ECO:0000256" key="2">
    <source>
        <dbReference type="ARBA" id="ARBA00022946"/>
    </source>
</evidence>
<dbReference type="GO" id="GO:0005739">
    <property type="term" value="C:mitochondrion"/>
    <property type="evidence" value="ECO:0007669"/>
    <property type="project" value="UniProtKB-SubCell"/>
</dbReference>
<keyword evidence="3" id="KW-0496">Mitochondrion</keyword>
<dbReference type="Pfam" id="PF08669">
    <property type="entry name" value="GCV_T_C"/>
    <property type="match status" value="1"/>
</dbReference>
<evidence type="ECO:0000259" key="4">
    <source>
        <dbReference type="Pfam" id="PF01571"/>
    </source>
</evidence>
<dbReference type="Gene3D" id="3.30.1360.120">
    <property type="entry name" value="Probable tRNA modification gtpase trme, domain 1"/>
    <property type="match status" value="1"/>
</dbReference>
<evidence type="ECO:0000256" key="3">
    <source>
        <dbReference type="ARBA" id="ARBA00023128"/>
    </source>
</evidence>
<reference evidence="6" key="1">
    <citation type="submission" date="2018-06" db="EMBL/GenBank/DDBJ databases">
        <authorList>
            <person name="Zhirakovskaya E."/>
        </authorList>
    </citation>
    <scope>NUCLEOTIDE SEQUENCE</scope>
</reference>
<proteinExistence type="predicted"/>
<evidence type="ECO:0000313" key="6">
    <source>
        <dbReference type="EMBL" id="VAW07745.1"/>
    </source>
</evidence>
<dbReference type="Pfam" id="PF01571">
    <property type="entry name" value="GCV_T"/>
    <property type="match status" value="1"/>
</dbReference>
<dbReference type="SUPFAM" id="SSF103025">
    <property type="entry name" value="Folate-binding domain"/>
    <property type="match status" value="1"/>
</dbReference>
<dbReference type="GO" id="GO:0016226">
    <property type="term" value="P:iron-sulfur cluster assembly"/>
    <property type="evidence" value="ECO:0007669"/>
    <property type="project" value="TreeGrafter"/>
</dbReference>
<dbReference type="NCBIfam" id="TIGR03317">
    <property type="entry name" value="ygfZ_signature"/>
    <property type="match status" value="1"/>
</dbReference>
<dbReference type="InterPro" id="IPR045179">
    <property type="entry name" value="YgfZ/GcvT"/>
</dbReference>
<name>A0A3B0SPL0_9ZZZZ</name>
<accession>A0A3B0SPL0</accession>
<dbReference type="InterPro" id="IPR006222">
    <property type="entry name" value="GCVT_N"/>
</dbReference>
<dbReference type="InterPro" id="IPR027266">
    <property type="entry name" value="TrmE/GcvT-like"/>
</dbReference>
<dbReference type="InterPro" id="IPR013977">
    <property type="entry name" value="GcvT_C"/>
</dbReference>
<dbReference type="PIRSF" id="PIRSF006487">
    <property type="entry name" value="GcvT"/>
    <property type="match status" value="1"/>
</dbReference>
<gene>
    <name evidence="6" type="ORF">MNBD_ACTINO02-1100</name>
</gene>
<dbReference type="AlphaFoldDB" id="A0A3B0SPL0"/>
<dbReference type="SUPFAM" id="SSF101790">
    <property type="entry name" value="Aminomethyltransferase beta-barrel domain"/>
    <property type="match status" value="1"/>
</dbReference>
<sequence length="322" mass="33666">MGIPADTTGEYLALRADAGVLAGRFEAVWIRGADTEPFLQATITQDMSGFAVGDVTRAFLLSPKGTVRALLWVLAGAEEAVLLCDTGSQADVLGALIPLNVNMDVSIDAVRGPVIEVIGPAASAVVGVLGFRVPEPRHWGFSGKGDCVGAIGHIHVDLPRFVLIGPSVDEVVAAGAVLVGETAADAVRIEAGEPQFGRDVMESTLVHEVGALDGAVSFTKGCYLGQEMVERIDSRGRVNRRIVGVVVAANVIPPVGAEVFQGPKMAGRVTSTAESLELRAPVGLAMVRREITSGSRVELRWDTGSVPATIVELPLDTFGPVR</sequence>
<protein>
    <submittedName>
        <fullName evidence="6">tRNA-modifying protein YgfZ</fullName>
    </submittedName>
</protein>
<dbReference type="InterPro" id="IPR029043">
    <property type="entry name" value="GcvT/YgfZ_C"/>
</dbReference>
<dbReference type="PANTHER" id="PTHR22602:SF0">
    <property type="entry name" value="TRANSFERASE CAF17, MITOCHONDRIAL-RELATED"/>
    <property type="match status" value="1"/>
</dbReference>
<feature type="domain" description="Aminomethyltransferase C-terminal" evidence="5">
    <location>
        <begin position="240"/>
        <end position="315"/>
    </location>
</feature>
<feature type="domain" description="GCVT N-terminal" evidence="4">
    <location>
        <begin position="9"/>
        <end position="127"/>
    </location>
</feature>
<comment type="subcellular location">
    <subcellularLocation>
        <location evidence="1">Mitochondrion</location>
    </subcellularLocation>
</comment>
<dbReference type="PANTHER" id="PTHR22602">
    <property type="entry name" value="TRANSFERASE CAF17, MITOCHONDRIAL-RELATED"/>
    <property type="match status" value="1"/>
</dbReference>
<keyword evidence="2" id="KW-0809">Transit peptide</keyword>
<evidence type="ECO:0000256" key="1">
    <source>
        <dbReference type="ARBA" id="ARBA00004173"/>
    </source>
</evidence>
<organism evidence="6">
    <name type="scientific">hydrothermal vent metagenome</name>
    <dbReference type="NCBI Taxonomy" id="652676"/>
    <lineage>
        <taxon>unclassified sequences</taxon>
        <taxon>metagenomes</taxon>
        <taxon>ecological metagenomes</taxon>
    </lineage>
</organism>
<dbReference type="InterPro" id="IPR017703">
    <property type="entry name" value="YgfZ/GCV_T_CS"/>
</dbReference>